<comment type="similarity">
    <text evidence="3">Belongs to the disease resistance NB-LRR family.</text>
</comment>
<evidence type="ECO:0000256" key="7">
    <source>
        <dbReference type="ARBA" id="ARBA00022737"/>
    </source>
</evidence>
<keyword evidence="9" id="KW-0611">Plant defense</keyword>
<keyword evidence="10" id="KW-0067">ATP-binding</keyword>
<dbReference type="FunFam" id="3.40.50.300:FF:001091">
    <property type="entry name" value="Probable disease resistance protein At1g61300"/>
    <property type="match status" value="1"/>
</dbReference>
<comment type="function">
    <text evidence="1">Confers resistance to late blight (Phytophthora infestans) races carrying the avirulence gene Avr1. Resistance proteins guard the plant against pathogens that contain an appropriate avirulence protein via an indirect interaction with this avirulence protein. That triggers a defense system including the hypersensitive response, which restricts the pathogen growth.</text>
</comment>
<keyword evidence="5" id="KW-0433">Leucine-rich repeat</keyword>
<dbReference type="PANTHER" id="PTHR23155">
    <property type="entry name" value="DISEASE RESISTANCE PROTEIN RP"/>
    <property type="match status" value="1"/>
</dbReference>
<dbReference type="Pfam" id="PF23559">
    <property type="entry name" value="WHD_DRP"/>
    <property type="match status" value="1"/>
</dbReference>
<dbReference type="GO" id="GO:0009626">
    <property type="term" value="P:plant-type hypersensitive response"/>
    <property type="evidence" value="ECO:0007669"/>
    <property type="project" value="UniProtKB-KW"/>
</dbReference>
<dbReference type="GO" id="GO:0005524">
    <property type="term" value="F:ATP binding"/>
    <property type="evidence" value="ECO:0007669"/>
    <property type="project" value="UniProtKB-KW"/>
</dbReference>
<feature type="domain" description="Disease resistance protein winged helix" evidence="14">
    <location>
        <begin position="1073"/>
        <end position="1142"/>
    </location>
</feature>
<evidence type="ECO:0000256" key="9">
    <source>
        <dbReference type="ARBA" id="ARBA00022821"/>
    </source>
</evidence>
<dbReference type="Gene3D" id="3.40.50.300">
    <property type="entry name" value="P-loop containing nucleotide triphosphate hydrolases"/>
    <property type="match status" value="1"/>
</dbReference>
<dbReference type="InterPro" id="IPR002182">
    <property type="entry name" value="NB-ARC"/>
</dbReference>
<dbReference type="CDD" id="cd09272">
    <property type="entry name" value="RNase_HI_RT_Ty1"/>
    <property type="match status" value="1"/>
</dbReference>
<dbReference type="InterPro" id="IPR055414">
    <property type="entry name" value="LRR_R13L4/SHOC2-like"/>
</dbReference>
<protein>
    <recommendedName>
        <fullName evidence="18">Reverse transcriptase Ty1/copia-type domain-containing protein</fullName>
    </recommendedName>
</protein>
<dbReference type="SUPFAM" id="SSF52058">
    <property type="entry name" value="L domain-like"/>
    <property type="match status" value="1"/>
</dbReference>
<dbReference type="GO" id="GO:0043531">
    <property type="term" value="F:ADP binding"/>
    <property type="evidence" value="ECO:0007669"/>
    <property type="project" value="InterPro"/>
</dbReference>
<gene>
    <name evidence="16" type="ORF">E3N88_40421</name>
</gene>
<evidence type="ECO:0000259" key="15">
    <source>
        <dbReference type="Pfam" id="PF23598"/>
    </source>
</evidence>
<dbReference type="PRINTS" id="PR00364">
    <property type="entry name" value="DISEASERSIST"/>
</dbReference>
<dbReference type="Proteomes" id="UP000326396">
    <property type="component" value="Linkage Group LG9"/>
</dbReference>
<evidence type="ECO:0000313" key="16">
    <source>
        <dbReference type="EMBL" id="KAD2393444.1"/>
    </source>
</evidence>
<keyword evidence="17" id="KW-1185">Reference proteome</keyword>
<evidence type="ECO:0000256" key="5">
    <source>
        <dbReference type="ARBA" id="ARBA00022614"/>
    </source>
</evidence>
<evidence type="ECO:0000259" key="13">
    <source>
        <dbReference type="Pfam" id="PF07727"/>
    </source>
</evidence>
<dbReference type="InterPro" id="IPR058922">
    <property type="entry name" value="WHD_DRP"/>
</dbReference>
<dbReference type="Pfam" id="PF07727">
    <property type="entry name" value="RVT_2"/>
    <property type="match status" value="1"/>
</dbReference>
<proteinExistence type="inferred from homology"/>
<dbReference type="InterPro" id="IPR013103">
    <property type="entry name" value="RVT_2"/>
</dbReference>
<dbReference type="SUPFAM" id="SSF52540">
    <property type="entry name" value="P-loop containing nucleoside triphosphate hydrolases"/>
    <property type="match status" value="1"/>
</dbReference>
<evidence type="ECO:0000313" key="17">
    <source>
        <dbReference type="Proteomes" id="UP000326396"/>
    </source>
</evidence>
<evidence type="ECO:0000256" key="10">
    <source>
        <dbReference type="ARBA" id="ARBA00022840"/>
    </source>
</evidence>
<evidence type="ECO:0000256" key="6">
    <source>
        <dbReference type="ARBA" id="ARBA00022667"/>
    </source>
</evidence>
<accession>A0A5N6LMP7</accession>
<evidence type="ECO:0000259" key="14">
    <source>
        <dbReference type="Pfam" id="PF23559"/>
    </source>
</evidence>
<evidence type="ECO:0000256" key="1">
    <source>
        <dbReference type="ARBA" id="ARBA00002074"/>
    </source>
</evidence>
<dbReference type="Pfam" id="PF00931">
    <property type="entry name" value="NB-ARC"/>
    <property type="match status" value="1"/>
</dbReference>
<comment type="caution">
    <text evidence="16">The sequence shown here is derived from an EMBL/GenBank/DDBJ whole genome shotgun (WGS) entry which is preliminary data.</text>
</comment>
<keyword evidence="7" id="KW-0677">Repeat</keyword>
<keyword evidence="6" id="KW-0381">Hypersensitive response</keyword>
<dbReference type="Pfam" id="PF23598">
    <property type="entry name" value="LRR_14"/>
    <property type="match status" value="1"/>
</dbReference>
<feature type="region of interest" description="Disordered" evidence="11">
    <location>
        <begin position="1"/>
        <end position="39"/>
    </location>
</feature>
<dbReference type="InterPro" id="IPR027417">
    <property type="entry name" value="P-loop_NTPase"/>
</dbReference>
<evidence type="ECO:0008006" key="18">
    <source>
        <dbReference type="Google" id="ProtNLM"/>
    </source>
</evidence>
<evidence type="ECO:0000256" key="8">
    <source>
        <dbReference type="ARBA" id="ARBA00022741"/>
    </source>
</evidence>
<feature type="domain" description="Disease resistance R13L4/SHOC-2-like LRR" evidence="15">
    <location>
        <begin position="1184"/>
        <end position="1450"/>
    </location>
</feature>
<dbReference type="InterPro" id="IPR036388">
    <property type="entry name" value="WH-like_DNA-bd_sf"/>
</dbReference>
<feature type="domain" description="NB-ARC" evidence="12">
    <location>
        <begin position="819"/>
        <end position="988"/>
    </location>
</feature>
<dbReference type="PANTHER" id="PTHR23155:SF1152">
    <property type="entry name" value="AAA+ ATPASE DOMAIN-CONTAINING PROTEIN"/>
    <property type="match status" value="1"/>
</dbReference>
<evidence type="ECO:0000256" key="11">
    <source>
        <dbReference type="SAM" id="MobiDB-lite"/>
    </source>
</evidence>
<keyword evidence="4" id="KW-0963">Cytoplasm</keyword>
<keyword evidence="8" id="KW-0547">Nucleotide-binding</keyword>
<dbReference type="OrthoDB" id="1408312at2759"/>
<evidence type="ECO:0000259" key="12">
    <source>
        <dbReference type="Pfam" id="PF00931"/>
    </source>
</evidence>
<dbReference type="InterPro" id="IPR044974">
    <property type="entry name" value="Disease_R_plants"/>
</dbReference>
<dbReference type="InterPro" id="IPR032675">
    <property type="entry name" value="LRR_dom_sf"/>
</dbReference>
<dbReference type="GO" id="GO:0051607">
    <property type="term" value="P:defense response to virus"/>
    <property type="evidence" value="ECO:0007669"/>
    <property type="project" value="UniProtKB-ARBA"/>
</dbReference>
<dbReference type="Gene3D" id="1.10.10.10">
    <property type="entry name" value="Winged helix-like DNA-binding domain superfamily/Winged helix DNA-binding domain"/>
    <property type="match status" value="1"/>
</dbReference>
<evidence type="ECO:0000256" key="2">
    <source>
        <dbReference type="ARBA" id="ARBA00004496"/>
    </source>
</evidence>
<feature type="domain" description="Reverse transcriptase Ty1/copia-type" evidence="13">
    <location>
        <begin position="174"/>
        <end position="415"/>
    </location>
</feature>
<dbReference type="InterPro" id="IPR043502">
    <property type="entry name" value="DNA/RNA_pol_sf"/>
</dbReference>
<dbReference type="Gene3D" id="3.80.10.10">
    <property type="entry name" value="Ribonuclease Inhibitor"/>
    <property type="match status" value="1"/>
</dbReference>
<comment type="subcellular location">
    <subcellularLocation>
        <location evidence="2">Cytoplasm</location>
    </subcellularLocation>
</comment>
<dbReference type="SUPFAM" id="SSF56672">
    <property type="entry name" value="DNA/RNA polymerases"/>
    <property type="match status" value="1"/>
</dbReference>
<sequence>MFSRIESIGVEDDAPKAVPPTASTATTQGSHDDEDESTHLFRFSDNLPMSAKSDAPPAPVVPPNTNANEILESSQSFEIPAELFPESSSTSAATGPPANTCTDLIPYQELKDLPLSQVLGDISAGVSTRSQLSNFCLYALFVSQQEPKNYHTALRDNGWVEAMQLELLQFKKQQVWELVPLPQGKCAIGTKWVFRNKTDENGQIIKNKARLVVQGFSQEEGIDYDETFAPVARLEAIRLFLAYAALHKLKVFQMDVKSAFLYGKIKEEVYVCQPPGFEDNKHPDWVYKLDKALYGLKQAPRAWYDTLSTFLLQNNFTRSSIDKTLFIKKVGQHKLLVQIYVDDIIFASSDPKLCADFTELMTKNFEMSAMGELQFFLILQIKQNHDGIFIHQSKYTKELLKKFDLQNCKQCSNPMSSTTQLDADLKGKSVDETLYRCMIGSLMYLTASRPDIMFATCVCARFQAAPKESHLIAVKRIFKYLQGTQSLGIWYSTGHSCKLVAFSDSDYAGCKLTRKSTSGGCQFLGNCLVSWQSKKQTSVATSTAEAEYIAAASCTSQILWLQTQLLDYGIKESKTPLLMDSASALCIVKNPVQHSRTKHIEIRHHFIRDCFEKVLRTSSGQDDWERSNQFEDRKKLNIEKEGSDVYEQNEPQIDKVDQGEIPLSIGVLRWERKSESGSSSSEVSSYDSDQRCCCRCYDLSTVRYVCSSFNISDCVIDCRYLPFMRPANDIAEQYDWCENEELLALLNQLESLVRSTATWYSDTYVNAFPGMSVNNAWAVELITRMDKMTVICEQLCNIRYGPNGSDVEEEEAVVGFDNEVEILLDQLTGTSMKQFQIISITGMAGLGKTTLARTLYNHELVKYMFDFRAWTSVSQVYQTKDLLLSILISFIDVPLDDLYKMSEHELGEKLYRKLKGRKYMVVFDDIWDFRVWDNLRMYFPDDKTGSRVIFTSRDIDVSLHVKSARPAHVLRLRTEVESWSIFLKKVFRIGICPCVLQKPGWVINSKCEGLPLAIVIAAGLVKNNFSITWWEQIAATLRSFMVSDPRQYMDSLALSYNHLPPHLRPCFLFFGAFPEDYEIPVTKLVWLWIAQGFIHETGSRMLEDVARDYLVDLIRRSLVMTSRIKAGGQVKTCRVHDLLRDFCLRKAEEENFLSNSYRYGMLSSTLCFPLELGKILQEGGSIRIDTYKFLKVLDMESIFISLFPLDAVMMVNLRYLAIHAHNGNPHASISKLVNLQTLIISSRKNIVVPKTIWDMVNLRHLHIKSGENLMEEPTFLQVTSKDGPSALASFQTLSQVSPRSSPNIFSRTPNLRKLGFCGPLISTLGDLECPNLGSLEHLQKLKLLNTFPYPKATRSCNPILFPENLKKLTLSNTGMDWEEIWSFSLLPNLVILTLKFQACIGEIWDTGDAEFRKLKVLKLHDLDIKQWICSRDNFPILQRLVVQRCLKLDIVPMALGKILTLEGIELNECNRSAYRSALQIQQEQESEGSPFLKVHRKGNLLGTHCKIHIFNIDQFGYFTNPLFDKSIFGNSFEHEIQQSENLNNNHT</sequence>
<dbReference type="EMBL" id="SZYD01000019">
    <property type="protein sequence ID" value="KAD2393444.1"/>
    <property type="molecule type" value="Genomic_DNA"/>
</dbReference>
<organism evidence="16 17">
    <name type="scientific">Mikania micrantha</name>
    <name type="common">bitter vine</name>
    <dbReference type="NCBI Taxonomy" id="192012"/>
    <lineage>
        <taxon>Eukaryota</taxon>
        <taxon>Viridiplantae</taxon>
        <taxon>Streptophyta</taxon>
        <taxon>Embryophyta</taxon>
        <taxon>Tracheophyta</taxon>
        <taxon>Spermatophyta</taxon>
        <taxon>Magnoliopsida</taxon>
        <taxon>eudicotyledons</taxon>
        <taxon>Gunneridae</taxon>
        <taxon>Pentapetalae</taxon>
        <taxon>asterids</taxon>
        <taxon>campanulids</taxon>
        <taxon>Asterales</taxon>
        <taxon>Asteraceae</taxon>
        <taxon>Asteroideae</taxon>
        <taxon>Heliantheae alliance</taxon>
        <taxon>Eupatorieae</taxon>
        <taxon>Mikania</taxon>
    </lineage>
</organism>
<name>A0A5N6LMP7_9ASTR</name>
<reference evidence="16 17" key="1">
    <citation type="submission" date="2019-05" db="EMBL/GenBank/DDBJ databases">
        <title>Mikania micrantha, genome provides insights into the molecular mechanism of rapid growth.</title>
        <authorList>
            <person name="Liu B."/>
        </authorList>
    </citation>
    <scope>NUCLEOTIDE SEQUENCE [LARGE SCALE GENOMIC DNA]</scope>
    <source>
        <strain evidence="16">NLD-2019</strain>
        <tissue evidence="16">Leaf</tissue>
    </source>
</reference>
<evidence type="ECO:0000256" key="4">
    <source>
        <dbReference type="ARBA" id="ARBA00022490"/>
    </source>
</evidence>
<evidence type="ECO:0000256" key="3">
    <source>
        <dbReference type="ARBA" id="ARBA00008894"/>
    </source>
</evidence>
<dbReference type="FunFam" id="1.10.10.10:FF:000322">
    <property type="entry name" value="Probable disease resistance protein At1g63360"/>
    <property type="match status" value="1"/>
</dbReference>